<feature type="binding site" evidence="9">
    <location>
        <position position="14"/>
    </location>
    <ligand>
        <name>Mg(2+)</name>
        <dbReference type="ChEBI" id="CHEBI:18420"/>
        <note>catalytic</note>
    </ligand>
</feature>
<keyword evidence="3 9" id="KW-0540">Nuclease</keyword>
<evidence type="ECO:0000256" key="2">
    <source>
        <dbReference type="ARBA" id="ARBA00009959"/>
    </source>
</evidence>
<keyword evidence="7 9" id="KW-0460">Magnesium</keyword>
<evidence type="ECO:0000313" key="10">
    <source>
        <dbReference type="EMBL" id="MFK4751714.1"/>
    </source>
</evidence>
<evidence type="ECO:0000313" key="11">
    <source>
        <dbReference type="Proteomes" id="UP001620597"/>
    </source>
</evidence>
<accession>A0ABW8NFJ6</accession>
<protein>
    <recommendedName>
        <fullName evidence="9">CRISPR-associated endoribonuclease Cas2</fullName>
        <ecNumber evidence="9">3.1.-.-</ecNumber>
    </recommendedName>
</protein>
<evidence type="ECO:0000256" key="1">
    <source>
        <dbReference type="ARBA" id="ARBA00001946"/>
    </source>
</evidence>
<comment type="subunit">
    <text evidence="9">Homodimer, forms a heterotetramer with a Cas1 homodimer.</text>
</comment>
<dbReference type="Pfam" id="PF09827">
    <property type="entry name" value="CRISPR_Cas2"/>
    <property type="match status" value="1"/>
</dbReference>
<dbReference type="RefSeq" id="WP_369856504.1">
    <property type="nucleotide sequence ID" value="NZ_JBBKTX010000004.1"/>
</dbReference>
<comment type="function">
    <text evidence="9">CRISPR (clustered regularly interspaced short palindromic repeat), is an adaptive immune system that provides protection against mobile genetic elements (viruses, transposable elements and conjugative plasmids). CRISPR clusters contain sequences complementary to antecedent mobile elements and target invading nucleic acids. CRISPR clusters are transcribed and processed into CRISPR RNA (crRNA). Functions as a ssRNA-specific endoribonuclease. Involved in the integration of spacer DNA into the CRISPR cassette.</text>
</comment>
<keyword evidence="8 9" id="KW-0051">Antiviral defense</keyword>
<sequence length="97" mass="11217">MNPNRLQEVLVAYDVENNRARTRLHNQLRDLGLISIQKSVMWGRLLPAEISLVKRLFAEELDSGTDRALITKGQIKDKASFYGYVPEMEEYDDDSIF</sequence>
<dbReference type="GO" id="GO:0004519">
    <property type="term" value="F:endonuclease activity"/>
    <property type="evidence" value="ECO:0007669"/>
    <property type="project" value="UniProtKB-KW"/>
</dbReference>
<name>A0ABW8NFJ6_9GAMM</name>
<proteinExistence type="inferred from homology"/>
<dbReference type="HAMAP" id="MF_01471">
    <property type="entry name" value="Cas2"/>
    <property type="match status" value="1"/>
</dbReference>
<evidence type="ECO:0000256" key="9">
    <source>
        <dbReference type="HAMAP-Rule" id="MF_01471"/>
    </source>
</evidence>
<keyword evidence="11" id="KW-1185">Reference proteome</keyword>
<evidence type="ECO:0000256" key="8">
    <source>
        <dbReference type="ARBA" id="ARBA00023118"/>
    </source>
</evidence>
<dbReference type="Gene3D" id="3.30.70.240">
    <property type="match status" value="1"/>
</dbReference>
<organism evidence="10 11">
    <name type="scientific">Oceanobacter antarcticus</name>
    <dbReference type="NCBI Taxonomy" id="3133425"/>
    <lineage>
        <taxon>Bacteria</taxon>
        <taxon>Pseudomonadati</taxon>
        <taxon>Pseudomonadota</taxon>
        <taxon>Gammaproteobacteria</taxon>
        <taxon>Oceanospirillales</taxon>
        <taxon>Oceanospirillaceae</taxon>
        <taxon>Oceanobacter</taxon>
    </lineage>
</organism>
<evidence type="ECO:0000256" key="7">
    <source>
        <dbReference type="ARBA" id="ARBA00022842"/>
    </source>
</evidence>
<reference evidence="10 11" key="1">
    <citation type="submission" date="2024-03" db="EMBL/GenBank/DDBJ databases">
        <title>High-quality draft genome sequence of Oceanobacter sp. wDCs-4.</title>
        <authorList>
            <person name="Dong C."/>
        </authorList>
    </citation>
    <scope>NUCLEOTIDE SEQUENCE [LARGE SCALE GENOMIC DNA]</scope>
    <source>
        <strain evidence="11">wDCs-4</strain>
    </source>
</reference>
<comment type="similarity">
    <text evidence="2 9">Belongs to the CRISPR-associated endoribonuclease Cas2 protein family.</text>
</comment>
<dbReference type="EMBL" id="JBBKTX010000004">
    <property type="protein sequence ID" value="MFK4751714.1"/>
    <property type="molecule type" value="Genomic_DNA"/>
</dbReference>
<dbReference type="Proteomes" id="UP001620597">
    <property type="component" value="Unassembled WGS sequence"/>
</dbReference>
<dbReference type="EC" id="3.1.-.-" evidence="9"/>
<dbReference type="InterPro" id="IPR019199">
    <property type="entry name" value="Virulence_VapD/CRISPR_Cas2"/>
</dbReference>
<evidence type="ECO:0000256" key="4">
    <source>
        <dbReference type="ARBA" id="ARBA00022723"/>
    </source>
</evidence>
<evidence type="ECO:0000256" key="5">
    <source>
        <dbReference type="ARBA" id="ARBA00022759"/>
    </source>
</evidence>
<gene>
    <name evidence="9 10" type="primary">cas2</name>
    <name evidence="10" type="ORF">WG929_04735</name>
</gene>
<keyword evidence="5 9" id="KW-0255">Endonuclease</keyword>
<evidence type="ECO:0000256" key="6">
    <source>
        <dbReference type="ARBA" id="ARBA00022801"/>
    </source>
</evidence>
<evidence type="ECO:0000256" key="3">
    <source>
        <dbReference type="ARBA" id="ARBA00022722"/>
    </source>
</evidence>
<comment type="caution">
    <text evidence="10">The sequence shown here is derived from an EMBL/GenBank/DDBJ whole genome shotgun (WGS) entry which is preliminary data.</text>
</comment>
<dbReference type="InterPro" id="IPR021127">
    <property type="entry name" value="CRISPR_associated_Cas2"/>
</dbReference>
<dbReference type="CDD" id="cd09725">
    <property type="entry name" value="Cas2_I_II_III"/>
    <property type="match status" value="1"/>
</dbReference>
<dbReference type="SUPFAM" id="SSF143430">
    <property type="entry name" value="TTP0101/SSO1404-like"/>
    <property type="match status" value="1"/>
</dbReference>
<keyword evidence="6 9" id="KW-0378">Hydrolase</keyword>
<dbReference type="NCBIfam" id="TIGR01573">
    <property type="entry name" value="cas2"/>
    <property type="match status" value="1"/>
</dbReference>
<comment type="cofactor">
    <cofactor evidence="1 9">
        <name>Mg(2+)</name>
        <dbReference type="ChEBI" id="CHEBI:18420"/>
    </cofactor>
</comment>
<keyword evidence="4 9" id="KW-0479">Metal-binding</keyword>